<dbReference type="Proteomes" id="UP000799539">
    <property type="component" value="Unassembled WGS sequence"/>
</dbReference>
<proteinExistence type="predicted"/>
<evidence type="ECO:0000313" key="4">
    <source>
        <dbReference type="Proteomes" id="UP000799539"/>
    </source>
</evidence>
<dbReference type="EMBL" id="ML992685">
    <property type="protein sequence ID" value="KAF2209802.1"/>
    <property type="molecule type" value="Genomic_DNA"/>
</dbReference>
<accession>A0A6A6F8T7</accession>
<feature type="coiled-coil region" evidence="1">
    <location>
        <begin position="9"/>
        <end position="36"/>
    </location>
</feature>
<reference evidence="3" key="1">
    <citation type="journal article" date="2020" name="Stud. Mycol.">
        <title>101 Dothideomycetes genomes: a test case for predicting lifestyles and emergence of pathogens.</title>
        <authorList>
            <person name="Haridas S."/>
            <person name="Albert R."/>
            <person name="Binder M."/>
            <person name="Bloem J."/>
            <person name="Labutti K."/>
            <person name="Salamov A."/>
            <person name="Andreopoulos B."/>
            <person name="Baker S."/>
            <person name="Barry K."/>
            <person name="Bills G."/>
            <person name="Bluhm B."/>
            <person name="Cannon C."/>
            <person name="Castanera R."/>
            <person name="Culley D."/>
            <person name="Daum C."/>
            <person name="Ezra D."/>
            <person name="Gonzalez J."/>
            <person name="Henrissat B."/>
            <person name="Kuo A."/>
            <person name="Liang C."/>
            <person name="Lipzen A."/>
            <person name="Lutzoni F."/>
            <person name="Magnuson J."/>
            <person name="Mondo S."/>
            <person name="Nolan M."/>
            <person name="Ohm R."/>
            <person name="Pangilinan J."/>
            <person name="Park H.-J."/>
            <person name="Ramirez L."/>
            <person name="Alfaro M."/>
            <person name="Sun H."/>
            <person name="Tritt A."/>
            <person name="Yoshinaga Y."/>
            <person name="Zwiers L.-H."/>
            <person name="Turgeon B."/>
            <person name="Goodwin S."/>
            <person name="Spatafora J."/>
            <person name="Crous P."/>
            <person name="Grigoriev I."/>
        </authorList>
    </citation>
    <scope>NUCLEOTIDE SEQUENCE</scope>
    <source>
        <strain evidence="3">SCOH1-5</strain>
    </source>
</reference>
<protein>
    <submittedName>
        <fullName evidence="3">Uncharacterized protein</fullName>
    </submittedName>
</protein>
<dbReference type="OrthoDB" id="3644357at2759"/>
<name>A0A6A6F8T7_9PEZI</name>
<gene>
    <name evidence="3" type="ORF">CERZMDRAFT_100204</name>
</gene>
<evidence type="ECO:0000313" key="3">
    <source>
        <dbReference type="EMBL" id="KAF2209802.1"/>
    </source>
</evidence>
<evidence type="ECO:0000256" key="2">
    <source>
        <dbReference type="SAM" id="MobiDB-lite"/>
    </source>
</evidence>
<keyword evidence="4" id="KW-1185">Reference proteome</keyword>
<evidence type="ECO:0000256" key="1">
    <source>
        <dbReference type="SAM" id="Coils"/>
    </source>
</evidence>
<dbReference type="AlphaFoldDB" id="A0A6A6F8T7"/>
<feature type="region of interest" description="Disordered" evidence="2">
    <location>
        <begin position="54"/>
        <end position="95"/>
    </location>
</feature>
<sequence length="267" mass="30318">MEGDLSPTEERLLQSIKKLRVQNEELVAENDALHLRGEKQEAAIKALTAAACARQNGRESSHESYAVVARPESPEFPSADESFDHEPVASAPSDQPPFKVMAEVLVRHDHRLTDLEGRVKAQKTESTSAEVCSSTSRIAQDLQRRVLSLEARPMPVRNEASGSNSAEPSKEQKRILRALDHLRDFQEKTEKRERYFHEIDLADTRERLYQLFNILSRNEQDGQVRRAGPFEGTYDEFMVLRDRVVLRLAGLAAYDEEFENAANAVFR</sequence>
<organism evidence="3 4">
    <name type="scientific">Cercospora zeae-maydis SCOH1-5</name>
    <dbReference type="NCBI Taxonomy" id="717836"/>
    <lineage>
        <taxon>Eukaryota</taxon>
        <taxon>Fungi</taxon>
        <taxon>Dikarya</taxon>
        <taxon>Ascomycota</taxon>
        <taxon>Pezizomycotina</taxon>
        <taxon>Dothideomycetes</taxon>
        <taxon>Dothideomycetidae</taxon>
        <taxon>Mycosphaerellales</taxon>
        <taxon>Mycosphaerellaceae</taxon>
        <taxon>Cercospora</taxon>
    </lineage>
</organism>
<keyword evidence="1" id="KW-0175">Coiled coil</keyword>